<dbReference type="EMBL" id="CP017902">
    <property type="protein sequence ID" value="ARP18623.1"/>
    <property type="molecule type" value="Genomic_DNA"/>
</dbReference>
<protein>
    <submittedName>
        <fullName evidence="1">Uncharacterized protein</fullName>
    </submittedName>
</protein>
<proteinExistence type="predicted"/>
<reference evidence="1" key="1">
    <citation type="submission" date="2016-10" db="EMBL/GenBank/DDBJ databases">
        <title>The High Quality Genome of Vibrio alginolyticus K01M1.</title>
        <authorList>
            <person name="Wendling C."/>
            <person name="Chibani C.M."/>
            <person name="Hertel R."/>
            <person name="Sproer C."/>
            <person name="Bunk B."/>
            <person name="Overmann J."/>
            <person name="Roth O."/>
            <person name="Liesegang H."/>
        </authorList>
    </citation>
    <scope>NUCLEOTIDE SEQUENCE</scope>
    <source>
        <strain evidence="1">K05K4</strain>
    </source>
</reference>
<evidence type="ECO:0000313" key="1">
    <source>
        <dbReference type="EMBL" id="ARP18623.1"/>
    </source>
</evidence>
<dbReference type="AlphaFoldDB" id="A0A1W6TCQ9"/>
<accession>A0A1W6TCQ9</accession>
<organism evidence="1">
    <name type="scientific">Vibrio alginolyticus</name>
    <dbReference type="NCBI Taxonomy" id="663"/>
    <lineage>
        <taxon>Bacteria</taxon>
        <taxon>Pseudomonadati</taxon>
        <taxon>Pseudomonadota</taxon>
        <taxon>Gammaproteobacteria</taxon>
        <taxon>Vibrionales</taxon>
        <taxon>Vibrionaceae</taxon>
        <taxon>Vibrio</taxon>
    </lineage>
</organism>
<name>A0A1W6TCQ9_VIBAL</name>
<sequence length="41" mass="4484">MGAREIPLIAFDGYYPRFMGEVGIGQRTKQKAPQSKSNAGL</sequence>
<gene>
    <name evidence="1" type="ORF">K05K4_17870</name>
</gene>